<gene>
    <name evidence="2" type="primary">tolB</name>
    <name evidence="2" type="ORF">CQA62_05780</name>
</gene>
<dbReference type="AlphaFoldDB" id="A0A3D8ITX5"/>
<protein>
    <submittedName>
        <fullName evidence="2">Tol-Pal system protein TolB</fullName>
    </submittedName>
</protein>
<evidence type="ECO:0000313" key="3">
    <source>
        <dbReference type="Proteomes" id="UP000257067"/>
    </source>
</evidence>
<sequence length="409" mass="46898">MNRVFLSLFVLFCIGYGADAKLEIVKTRQKLPNVMVNVYGTGLPYKVFNLVAKDLEVSGNFKVLTQNKNDNNPNYTYYQTQRIDMLVEMTQEKDRFNLYLYDINAKERVLQKSYILQENDLYPFVSHTMANDVNNYLKAPSIAWMNRKVIFSKLLAPSKSEIVVADYTLSYQKSIINDGLNIFPKWADSEQTSIYFTKYLDRPTILKYNLDTRKFDRILSSQGIAIVSDVSSDGKKILVSMSPISQADVYLYDLEAKSTKRLTNYPGIDVGGNFIDKNKKIIFISDRLGYPNIFMMNEDGSGVEQVVFHGRNNSSATSNGDYVVYSSREEKNEFGASTFNLYMIAPGSSEIRRITVNGANQMPRFSRDGQNVMFLKNTQHQSALGIVRLRYNKTYLFPISKLKIQSFDW</sequence>
<comment type="similarity">
    <text evidence="1">Belongs to the TolB family.</text>
</comment>
<dbReference type="SUPFAM" id="SSF52964">
    <property type="entry name" value="TolB, N-terminal domain"/>
    <property type="match status" value="1"/>
</dbReference>
<dbReference type="PANTHER" id="PTHR36842:SF1">
    <property type="entry name" value="PROTEIN TOLB"/>
    <property type="match status" value="1"/>
</dbReference>
<name>A0A3D8ITX5_9HELI</name>
<dbReference type="InterPro" id="IPR011659">
    <property type="entry name" value="WD40"/>
</dbReference>
<organism evidence="2 3">
    <name type="scientific">Helicobacter cholecystus</name>
    <dbReference type="NCBI Taxonomy" id="45498"/>
    <lineage>
        <taxon>Bacteria</taxon>
        <taxon>Pseudomonadati</taxon>
        <taxon>Campylobacterota</taxon>
        <taxon>Epsilonproteobacteria</taxon>
        <taxon>Campylobacterales</taxon>
        <taxon>Helicobacteraceae</taxon>
        <taxon>Helicobacter</taxon>
    </lineage>
</organism>
<dbReference type="InterPro" id="IPR011042">
    <property type="entry name" value="6-blade_b-propeller_TolB-like"/>
</dbReference>
<evidence type="ECO:0000256" key="1">
    <source>
        <dbReference type="ARBA" id="ARBA00009820"/>
    </source>
</evidence>
<dbReference type="PANTHER" id="PTHR36842">
    <property type="entry name" value="PROTEIN TOLB HOMOLOG"/>
    <property type="match status" value="1"/>
</dbReference>
<dbReference type="Proteomes" id="UP000257067">
    <property type="component" value="Unassembled WGS sequence"/>
</dbReference>
<accession>A0A3D8ITX5</accession>
<comment type="caution">
    <text evidence="2">The sequence shown here is derived from an EMBL/GenBank/DDBJ whole genome shotgun (WGS) entry which is preliminary data.</text>
</comment>
<dbReference type="Gene3D" id="3.40.50.10070">
    <property type="entry name" value="TolB, N-terminal domain"/>
    <property type="match status" value="1"/>
</dbReference>
<dbReference type="Pfam" id="PF07676">
    <property type="entry name" value="PD40"/>
    <property type="match status" value="1"/>
</dbReference>
<proteinExistence type="inferred from homology"/>
<dbReference type="NCBIfam" id="NF003124">
    <property type="entry name" value="PRK04043.1"/>
    <property type="match status" value="1"/>
</dbReference>
<dbReference type="EMBL" id="NXLU01000007">
    <property type="protein sequence ID" value="RDU68728.1"/>
    <property type="molecule type" value="Genomic_DNA"/>
</dbReference>
<dbReference type="SUPFAM" id="SSF69304">
    <property type="entry name" value="Tricorn protease N-terminal domain"/>
    <property type="match status" value="1"/>
</dbReference>
<keyword evidence="3" id="KW-1185">Reference proteome</keyword>
<dbReference type="OrthoDB" id="9815657at2"/>
<dbReference type="RefSeq" id="WP_104724978.1">
    <property type="nucleotide sequence ID" value="NZ_FZNE01000010.1"/>
</dbReference>
<evidence type="ECO:0000313" key="2">
    <source>
        <dbReference type="EMBL" id="RDU68728.1"/>
    </source>
</evidence>
<dbReference type="Gene3D" id="2.120.10.30">
    <property type="entry name" value="TolB, C-terminal domain"/>
    <property type="match status" value="1"/>
</dbReference>
<reference evidence="2 3" key="1">
    <citation type="submission" date="2018-04" db="EMBL/GenBank/DDBJ databases">
        <title>Novel Campyloabacter and Helicobacter Species and Strains.</title>
        <authorList>
            <person name="Mannion A.J."/>
            <person name="Shen Z."/>
            <person name="Fox J.G."/>
        </authorList>
    </citation>
    <scope>NUCLEOTIDE SEQUENCE [LARGE SCALE GENOMIC DNA]</scope>
    <source>
        <strain evidence="2 3">ATCC 700242</strain>
    </source>
</reference>